<evidence type="ECO:0000256" key="13">
    <source>
        <dbReference type="ARBA" id="ARBA00048889"/>
    </source>
</evidence>
<evidence type="ECO:0000256" key="2">
    <source>
        <dbReference type="ARBA" id="ARBA00010794"/>
    </source>
</evidence>
<dbReference type="InterPro" id="IPR039606">
    <property type="entry name" value="Phytol/farnesol_kinase"/>
</dbReference>
<feature type="region of interest" description="Disordered" evidence="14">
    <location>
        <begin position="822"/>
        <end position="853"/>
    </location>
</feature>
<keyword evidence="9" id="KW-1133">Transmembrane helix</keyword>
<comment type="pathway">
    <text evidence="11">Cofactor biosynthesis; tocopherol biosynthesis.</text>
</comment>
<evidence type="ECO:0000256" key="5">
    <source>
        <dbReference type="ARBA" id="ARBA00022679"/>
    </source>
</evidence>
<evidence type="ECO:0000256" key="8">
    <source>
        <dbReference type="ARBA" id="ARBA00022946"/>
    </source>
</evidence>
<protein>
    <recommendedName>
        <fullName evidence="12">phytol kinase</fullName>
        <ecNumber evidence="12">2.7.1.182</ecNumber>
    </recommendedName>
</protein>
<keyword evidence="7" id="KW-0418">Kinase</keyword>
<name>A0A2J8AK43_9CHLO</name>
<comment type="caution">
    <text evidence="15">The sequence shown here is derived from an EMBL/GenBank/DDBJ whole genome shotgun (WGS) entry which is preliminary data.</text>
</comment>
<feature type="region of interest" description="Disordered" evidence="14">
    <location>
        <begin position="82"/>
        <end position="168"/>
    </location>
</feature>
<dbReference type="GO" id="GO:0009507">
    <property type="term" value="C:chloroplast"/>
    <property type="evidence" value="ECO:0007669"/>
    <property type="project" value="UniProtKB-SubCell"/>
</dbReference>
<evidence type="ECO:0000313" key="15">
    <source>
        <dbReference type="EMBL" id="PNH12889.1"/>
    </source>
</evidence>
<dbReference type="SUPFAM" id="SSF144232">
    <property type="entry name" value="HIT/MYND zinc finger-like"/>
    <property type="match status" value="1"/>
</dbReference>
<evidence type="ECO:0000256" key="11">
    <source>
        <dbReference type="ARBA" id="ARBA00024015"/>
    </source>
</evidence>
<evidence type="ECO:0000256" key="14">
    <source>
        <dbReference type="SAM" id="MobiDB-lite"/>
    </source>
</evidence>
<keyword evidence="3" id="KW-0150">Chloroplast</keyword>
<evidence type="ECO:0000256" key="3">
    <source>
        <dbReference type="ARBA" id="ARBA00022528"/>
    </source>
</evidence>
<feature type="compositionally biased region" description="Gly residues" evidence="14">
    <location>
        <begin position="99"/>
        <end position="117"/>
    </location>
</feature>
<accession>A0A2J8AK43</accession>
<sequence>MLSLRRLPALVDRVLLAGGPPDRAAAVLDLDQVLLRVSDHLAELPPSSAEGAAAAFAFLEEDATRIALLRLVPVALRQSLTAPVSASVSSDSSGSVSGSRGGDSASGGGGSTGGGSASHGANGSATGGGSDGASGGGSGGASGRGSGSDSRGGSGRASGSAGGHSGSSPAGTELFWQIACQVTGTLLSQTSLQFSAATYDLVRKLLSAHSLQCLAARFAEATEAAEVLTADQFSRLHCLGILLNGMQTLLTNPVYGSCLPGMALGRQQAEALRDSGVVEHVARFVLVLEQAPERNVGPVRHRAAALLIGMFNHVLVQYNDAKDGGDEATCAALRNALSGRCAQHAVTVHGLAVLCAADGGPTYGLPDKVWRAAFSACMLEAPQVFRGGALQLEEALAGALPTAVTFGDPQTPVAIRVAVSMLLRFLRLLVMSSPGDEAAAQRAALRSLPPPAPSDCPRVAVAAEDVAGNAFRSLDVAWGLLRPLLGAEGPDWAAEAGGDCWRMAAAITEPRVLRWADPDQLEWLGERLLGSWVPLLPEGEPLPSVAPPALATVLAGGLLPRLELLLRRGGEKPLHSEAALATAMLGSGDTWHVWSHLLAYGDPRQVATLVATVAKLLRLVDCDGGQTILAAVNVLACNVLSGAARCQQPARGQVTQLLMYAACLWLPELSRIVLEMPPRTAGSYIASVALPLESLSLSAFRCGGDGGSGSSGGNGSGSGSGSGSGGGGGSGGSAADGDKVAAGAADVVGLAAAGDADGWQRLLLGDARAVQLLAGALRVAERTPITQAARVAVAGSCCLLAATWPDEVRRAACGSVAIGAGGGGGRSGTAAKGVAAGRSRRPPPPQQQGSPAWPPELVRALAPELRRLGAPQVADNVEALAVLLEAWAVGCDALVVPALERLLAAVSAAAHGGVFGAHDGGFGAHGLMGTLVPPAEARALLRTCACTRLRGDSEEEARPQACARCGAEWYCCQECRLPSLKRHKEACAGGAKARSG</sequence>
<feature type="compositionally biased region" description="Low complexity" evidence="14">
    <location>
        <begin position="85"/>
        <end position="98"/>
    </location>
</feature>
<evidence type="ECO:0000256" key="7">
    <source>
        <dbReference type="ARBA" id="ARBA00022777"/>
    </source>
</evidence>
<feature type="compositionally biased region" description="Gly residues" evidence="14">
    <location>
        <begin position="709"/>
        <end position="734"/>
    </location>
</feature>
<dbReference type="GO" id="GO:0010276">
    <property type="term" value="F:phytol kinase activity"/>
    <property type="evidence" value="ECO:0007669"/>
    <property type="project" value="UniProtKB-EC"/>
</dbReference>
<feature type="compositionally biased region" description="Low complexity" evidence="14">
    <location>
        <begin position="828"/>
        <end position="837"/>
    </location>
</feature>
<keyword evidence="4" id="KW-0934">Plastid</keyword>
<dbReference type="AlphaFoldDB" id="A0A2J8AK43"/>
<evidence type="ECO:0000256" key="6">
    <source>
        <dbReference type="ARBA" id="ARBA00022692"/>
    </source>
</evidence>
<keyword evidence="16" id="KW-1185">Reference proteome</keyword>
<comment type="catalytic activity">
    <reaction evidence="13">
        <text>phytol + CTP = phytyl phosphate + CDP + H(+)</text>
        <dbReference type="Rhea" id="RHEA:38055"/>
        <dbReference type="ChEBI" id="CHEBI:15378"/>
        <dbReference type="ChEBI" id="CHEBI:17327"/>
        <dbReference type="ChEBI" id="CHEBI:37563"/>
        <dbReference type="ChEBI" id="CHEBI:58069"/>
        <dbReference type="ChEBI" id="CHEBI:75483"/>
        <dbReference type="EC" id="2.7.1.182"/>
    </reaction>
</comment>
<keyword evidence="8" id="KW-0809">Transit peptide</keyword>
<dbReference type="EMBL" id="PGGS01000002">
    <property type="protein sequence ID" value="PNH12889.1"/>
    <property type="molecule type" value="Genomic_DNA"/>
</dbReference>
<feature type="region of interest" description="Disordered" evidence="14">
    <location>
        <begin position="709"/>
        <end position="735"/>
    </location>
</feature>
<dbReference type="GO" id="GO:0016020">
    <property type="term" value="C:membrane"/>
    <property type="evidence" value="ECO:0007669"/>
    <property type="project" value="UniProtKB-SubCell"/>
</dbReference>
<evidence type="ECO:0000313" key="16">
    <source>
        <dbReference type="Proteomes" id="UP000236333"/>
    </source>
</evidence>
<feature type="compositionally biased region" description="Gly residues" evidence="14">
    <location>
        <begin position="125"/>
        <end position="165"/>
    </location>
</feature>
<comment type="subcellular location">
    <subcellularLocation>
        <location evidence="1">Plastid</location>
        <location evidence="1">Chloroplast membrane</location>
        <topology evidence="1">Multi-pass membrane protein</topology>
    </subcellularLocation>
</comment>
<evidence type="ECO:0000256" key="12">
    <source>
        <dbReference type="ARBA" id="ARBA00039024"/>
    </source>
</evidence>
<dbReference type="EC" id="2.7.1.182" evidence="12"/>
<dbReference type="PANTHER" id="PTHR32523">
    <property type="entry name" value="PHYTOL KINASE 1, CHLOROPLASTIC"/>
    <property type="match status" value="1"/>
</dbReference>
<gene>
    <name evidence="15" type="ORF">TSOC_000163</name>
</gene>
<evidence type="ECO:0000256" key="10">
    <source>
        <dbReference type="ARBA" id="ARBA00023136"/>
    </source>
</evidence>
<keyword evidence="5" id="KW-0808">Transferase</keyword>
<evidence type="ECO:0000256" key="4">
    <source>
        <dbReference type="ARBA" id="ARBA00022640"/>
    </source>
</evidence>
<comment type="similarity">
    <text evidence="2">Belongs to the polyprenol kinase family.</text>
</comment>
<organism evidence="15 16">
    <name type="scientific">Tetrabaena socialis</name>
    <dbReference type="NCBI Taxonomy" id="47790"/>
    <lineage>
        <taxon>Eukaryota</taxon>
        <taxon>Viridiplantae</taxon>
        <taxon>Chlorophyta</taxon>
        <taxon>core chlorophytes</taxon>
        <taxon>Chlorophyceae</taxon>
        <taxon>CS clade</taxon>
        <taxon>Chlamydomonadales</taxon>
        <taxon>Tetrabaenaceae</taxon>
        <taxon>Tetrabaena</taxon>
    </lineage>
</organism>
<reference evidence="15 16" key="1">
    <citation type="journal article" date="2017" name="Mol. Biol. Evol.">
        <title>The 4-celled Tetrabaena socialis nuclear genome reveals the essential components for genetic control of cell number at the origin of multicellularity in the volvocine lineage.</title>
        <authorList>
            <person name="Featherston J."/>
            <person name="Arakaki Y."/>
            <person name="Hanschen E.R."/>
            <person name="Ferris P.J."/>
            <person name="Michod R.E."/>
            <person name="Olson B.J.S.C."/>
            <person name="Nozaki H."/>
            <person name="Durand P.M."/>
        </authorList>
    </citation>
    <scope>NUCLEOTIDE SEQUENCE [LARGE SCALE GENOMIC DNA]</scope>
    <source>
        <strain evidence="15 16">NIES-571</strain>
    </source>
</reference>
<proteinExistence type="inferred from homology"/>
<evidence type="ECO:0000256" key="9">
    <source>
        <dbReference type="ARBA" id="ARBA00022989"/>
    </source>
</evidence>
<keyword evidence="10" id="KW-0472">Membrane</keyword>
<dbReference type="OrthoDB" id="544200at2759"/>
<dbReference type="PANTHER" id="PTHR32523:SF8">
    <property type="entry name" value="DOLICHOL KINASE"/>
    <property type="match status" value="1"/>
</dbReference>
<keyword evidence="6" id="KW-0812">Transmembrane</keyword>
<dbReference type="Proteomes" id="UP000236333">
    <property type="component" value="Unassembled WGS sequence"/>
</dbReference>
<evidence type="ECO:0000256" key="1">
    <source>
        <dbReference type="ARBA" id="ARBA00004508"/>
    </source>
</evidence>